<dbReference type="EMBL" id="CP133721">
    <property type="protein sequence ID" value="WMW78292.1"/>
    <property type="molecule type" value="Genomic_DNA"/>
</dbReference>
<dbReference type="RefSeq" id="WP_309532608.1">
    <property type="nucleotide sequence ID" value="NZ_CP133721.1"/>
</dbReference>
<gene>
    <name evidence="1" type="ORF">RF683_02275</name>
</gene>
<proteinExistence type="predicted"/>
<organism evidence="1 2">
    <name type="scientific">Flavobacterium nakdongensis</name>
    <dbReference type="NCBI Taxonomy" id="3073563"/>
    <lineage>
        <taxon>Bacteria</taxon>
        <taxon>Pseudomonadati</taxon>
        <taxon>Bacteroidota</taxon>
        <taxon>Flavobacteriia</taxon>
        <taxon>Flavobacteriales</taxon>
        <taxon>Flavobacteriaceae</taxon>
        <taxon>Flavobacterium</taxon>
    </lineage>
</organism>
<evidence type="ECO:0000313" key="2">
    <source>
        <dbReference type="Proteomes" id="UP001180481"/>
    </source>
</evidence>
<name>A0ABY9RAM3_9FLAO</name>
<sequence length="165" mass="19400">MKKIVVVFLLVVTLISSYFGYNYFSSRNLDFDEVSHYVISDDVLPIPTITHSITKLENLLVYKEYPYSLDISIHNELIKVGYRKKEIDKAKFSKLIEVLEYEINFKFGISKCETTYRDVLVFQKNKKIVGIVKICFDCGKYYSIGENLPNFNFENYDQLENLLEK</sequence>
<dbReference type="Proteomes" id="UP001180481">
    <property type="component" value="Chromosome"/>
</dbReference>
<protein>
    <submittedName>
        <fullName evidence="1">Uncharacterized protein</fullName>
    </submittedName>
</protein>
<accession>A0ABY9RAM3</accession>
<evidence type="ECO:0000313" key="1">
    <source>
        <dbReference type="EMBL" id="WMW78292.1"/>
    </source>
</evidence>
<reference evidence="1" key="1">
    <citation type="submission" date="2023-09" db="EMBL/GenBank/DDBJ databases">
        <title>Flavobacterium sp. 20NA77.7 isolated from freshwater.</title>
        <authorList>
            <person name="Le V."/>
            <person name="Ko S.-R."/>
            <person name="Ahn C.-Y."/>
            <person name="Oh H.-M."/>
        </authorList>
    </citation>
    <scope>NUCLEOTIDE SEQUENCE</scope>
    <source>
        <strain evidence="1">20NA77.7</strain>
    </source>
</reference>
<keyword evidence="2" id="KW-1185">Reference proteome</keyword>